<organism evidence="2 3">
    <name type="scientific">Porphyra umbilicalis</name>
    <name type="common">Purple laver</name>
    <name type="synonym">Red alga</name>
    <dbReference type="NCBI Taxonomy" id="2786"/>
    <lineage>
        <taxon>Eukaryota</taxon>
        <taxon>Rhodophyta</taxon>
        <taxon>Bangiophyceae</taxon>
        <taxon>Bangiales</taxon>
        <taxon>Bangiaceae</taxon>
        <taxon>Porphyra</taxon>
    </lineage>
</organism>
<sequence length="291" mass="32299">MEVVTLAALQRTRHVTWRRSPQSGLAAGHAAAVAPVRAAGMQQPDDADKVAAGVHEDGSPVIGEATVRAARRCALLAAGIVFKPELDVETLSMSVGTHTFCQAIERGQRGLRMGLSANTCQLAAIFIVQLTPTPSTKRCLRTRPYRRRSQARRHRRREQNASLEQQEAATYRQAPVDRRNHRQKTACIPPPPSSRSGPPVTGQRWCVSIHATQSPPPSTAIQGRQRSARNGALRGAAGRGWIWRSRKARGWQRLGRPGHGRPRRRRRRRGRGGGRGSERRRHESTRCRPHQ</sequence>
<feature type="compositionally biased region" description="Basic residues" evidence="1">
    <location>
        <begin position="138"/>
        <end position="157"/>
    </location>
</feature>
<accession>A0A1X6NZQ7</accession>
<evidence type="ECO:0000256" key="1">
    <source>
        <dbReference type="SAM" id="MobiDB-lite"/>
    </source>
</evidence>
<evidence type="ECO:0000313" key="2">
    <source>
        <dbReference type="EMBL" id="OSX74084.1"/>
    </source>
</evidence>
<feature type="region of interest" description="Disordered" evidence="1">
    <location>
        <begin position="137"/>
        <end position="235"/>
    </location>
</feature>
<dbReference type="Proteomes" id="UP000218209">
    <property type="component" value="Unassembled WGS sequence"/>
</dbReference>
<feature type="compositionally biased region" description="Basic residues" evidence="1">
    <location>
        <begin position="248"/>
        <end position="275"/>
    </location>
</feature>
<feature type="compositionally biased region" description="Basic and acidic residues" evidence="1">
    <location>
        <begin position="276"/>
        <end position="291"/>
    </location>
</feature>
<protein>
    <submittedName>
        <fullName evidence="2">Uncharacterized protein</fullName>
    </submittedName>
</protein>
<reference evidence="2 3" key="1">
    <citation type="submission" date="2017-03" db="EMBL/GenBank/DDBJ databases">
        <title>WGS assembly of Porphyra umbilicalis.</title>
        <authorList>
            <person name="Brawley S.H."/>
            <person name="Blouin N.A."/>
            <person name="Ficko-Blean E."/>
            <person name="Wheeler G.L."/>
            <person name="Lohr M."/>
            <person name="Goodson H.V."/>
            <person name="Jenkins J.W."/>
            <person name="Blaby-Haas C.E."/>
            <person name="Helliwell K.E."/>
            <person name="Chan C."/>
            <person name="Marriage T."/>
            <person name="Bhattacharya D."/>
            <person name="Klein A.S."/>
            <person name="Badis Y."/>
            <person name="Brodie J."/>
            <person name="Cao Y."/>
            <person name="Collen J."/>
            <person name="Dittami S.M."/>
            <person name="Gachon C.M."/>
            <person name="Green B.R."/>
            <person name="Karpowicz S."/>
            <person name="Kim J.W."/>
            <person name="Kudahl U."/>
            <person name="Lin S."/>
            <person name="Michel G."/>
            <person name="Mittag M."/>
            <person name="Olson B.J."/>
            <person name="Pangilinan J."/>
            <person name="Peng Y."/>
            <person name="Qiu H."/>
            <person name="Shu S."/>
            <person name="Singer J.T."/>
            <person name="Smith A.G."/>
            <person name="Sprecher B.N."/>
            <person name="Wagner V."/>
            <person name="Wang W."/>
            <person name="Wang Z.-Y."/>
            <person name="Yan J."/>
            <person name="Yarish C."/>
            <person name="Zoeuner-Riek S."/>
            <person name="Zhuang Y."/>
            <person name="Zou Y."/>
            <person name="Lindquist E.A."/>
            <person name="Grimwood J."/>
            <person name="Barry K."/>
            <person name="Rokhsar D.S."/>
            <person name="Schmutz J."/>
            <person name="Stiller J.W."/>
            <person name="Grossman A.R."/>
            <person name="Prochnik S.E."/>
        </authorList>
    </citation>
    <scope>NUCLEOTIDE SEQUENCE [LARGE SCALE GENOMIC DNA]</scope>
    <source>
        <strain evidence="2">4086291</strain>
    </source>
</reference>
<proteinExistence type="predicted"/>
<evidence type="ECO:0000313" key="3">
    <source>
        <dbReference type="Proteomes" id="UP000218209"/>
    </source>
</evidence>
<dbReference type="AlphaFoldDB" id="A0A1X6NZQ7"/>
<gene>
    <name evidence="2" type="ORF">BU14_0308s0002</name>
</gene>
<name>A0A1X6NZQ7_PORUM</name>
<feature type="region of interest" description="Disordered" evidence="1">
    <location>
        <begin position="248"/>
        <end position="291"/>
    </location>
</feature>
<keyword evidence="3" id="KW-1185">Reference proteome</keyword>
<dbReference type="EMBL" id="KV918963">
    <property type="protein sequence ID" value="OSX74084.1"/>
    <property type="molecule type" value="Genomic_DNA"/>
</dbReference>